<dbReference type="Proteomes" id="UP001357733">
    <property type="component" value="Unassembled WGS sequence"/>
</dbReference>
<reference evidence="1 2" key="1">
    <citation type="submission" date="2024-01" db="EMBL/GenBank/DDBJ databases">
        <title>Complete genome sequence of Citroniella saccharovorans strain M6.X9, isolated from human fecal sample.</title>
        <authorList>
            <person name="Cheng G."/>
            <person name="Westerholm M."/>
            <person name="Schnurer A."/>
        </authorList>
    </citation>
    <scope>NUCLEOTIDE SEQUENCE [LARGE SCALE GENOMIC DNA]</scope>
    <source>
        <strain evidence="1 2">DSM 29873</strain>
    </source>
</reference>
<proteinExistence type="predicted"/>
<evidence type="ECO:0000313" key="2">
    <source>
        <dbReference type="Proteomes" id="UP001357733"/>
    </source>
</evidence>
<dbReference type="EMBL" id="JAYKOT010000001">
    <property type="protein sequence ID" value="MEB3428845.1"/>
    <property type="molecule type" value="Genomic_DNA"/>
</dbReference>
<comment type="caution">
    <text evidence="1">The sequence shown here is derived from an EMBL/GenBank/DDBJ whole genome shotgun (WGS) entry which is preliminary data.</text>
</comment>
<sequence length="93" mass="11256">MRDLKREELLELGFKEGYRYALGRFLFLKLTDDDGDIDYCLRWYEDTPKIMLIDLFLLDSFKTISEEEFLKGYISIPKTVIEKYKEIMKKLEK</sequence>
<name>A0AAW9MSA0_9FIRM</name>
<accession>A0AAW9MSA0</accession>
<protein>
    <submittedName>
        <fullName evidence="1">Uncharacterized protein</fullName>
    </submittedName>
</protein>
<gene>
    <name evidence="1" type="ORF">VLK81_02200</name>
</gene>
<dbReference type="RefSeq" id="WP_324618877.1">
    <property type="nucleotide sequence ID" value="NZ_JAYKOT010000001.1"/>
</dbReference>
<dbReference type="AlphaFoldDB" id="A0AAW9MSA0"/>
<evidence type="ECO:0000313" key="1">
    <source>
        <dbReference type="EMBL" id="MEB3428845.1"/>
    </source>
</evidence>
<organism evidence="1 2">
    <name type="scientific">Citroniella saccharovorans</name>
    <dbReference type="NCBI Taxonomy" id="2053367"/>
    <lineage>
        <taxon>Bacteria</taxon>
        <taxon>Bacillati</taxon>
        <taxon>Bacillota</taxon>
        <taxon>Tissierellia</taxon>
        <taxon>Tissierellales</taxon>
        <taxon>Peptoniphilaceae</taxon>
        <taxon>Citroniella</taxon>
    </lineage>
</organism>
<keyword evidence="2" id="KW-1185">Reference proteome</keyword>